<evidence type="ECO:0000259" key="5">
    <source>
        <dbReference type="PROSITE" id="PS51379"/>
    </source>
</evidence>
<dbReference type="GO" id="GO:0051539">
    <property type="term" value="F:4 iron, 4 sulfur cluster binding"/>
    <property type="evidence" value="ECO:0007669"/>
    <property type="project" value="UniProtKB-KW"/>
</dbReference>
<dbReference type="InterPro" id="IPR017900">
    <property type="entry name" value="4Fe4S_Fe_S_CS"/>
</dbReference>
<evidence type="ECO:0000256" key="2">
    <source>
        <dbReference type="ARBA" id="ARBA00022723"/>
    </source>
</evidence>
<dbReference type="RefSeq" id="WP_011461329.1">
    <property type="nucleotide sequence ID" value="NZ_LK996017.1"/>
</dbReference>
<gene>
    <name evidence="7" type="ORF">AT727_12445</name>
    <name evidence="6" type="ORF">DPCES_3999</name>
</gene>
<accession>A0A098B693</accession>
<name>A0A098B693_DESHA</name>
<reference evidence="6" key="1">
    <citation type="submission" date="2014-07" db="EMBL/GenBank/DDBJ databases">
        <authorList>
            <person name="Hornung V.Bastian."/>
        </authorList>
    </citation>
    <scope>NUCLEOTIDE SEQUENCE</scope>
    <source>
        <strain evidence="6">PCE-S</strain>
    </source>
</reference>
<reference evidence="7 8" key="2">
    <citation type="submission" date="2015-12" db="EMBL/GenBank/DDBJ databases">
        <title>Draft Genome Sequence of Desulfitobacterium hafniense Strain DH, a Sulfate-reducing Bacterium Isolated from Paddy Soils.</title>
        <authorList>
            <person name="Bao P."/>
            <person name="Zhang X."/>
            <person name="Li G."/>
        </authorList>
    </citation>
    <scope>NUCLEOTIDE SEQUENCE [LARGE SCALE GENOMIC DNA]</scope>
    <source>
        <strain evidence="7 8">DH</strain>
    </source>
</reference>
<dbReference type="EMBL" id="LK996017">
    <property type="protein sequence ID" value="CDX03885.1"/>
    <property type="molecule type" value="Genomic_DNA"/>
</dbReference>
<dbReference type="OrthoDB" id="368873at2"/>
<organism evidence="6">
    <name type="scientific">Desulfitobacterium hafniense</name>
    <name type="common">Desulfitobacterium frappieri</name>
    <dbReference type="NCBI Taxonomy" id="49338"/>
    <lineage>
        <taxon>Bacteria</taxon>
        <taxon>Bacillati</taxon>
        <taxon>Bacillota</taxon>
        <taxon>Clostridia</taxon>
        <taxon>Eubacteriales</taxon>
        <taxon>Desulfitobacteriaceae</taxon>
        <taxon>Desulfitobacterium</taxon>
    </lineage>
</organism>
<dbReference type="PANTHER" id="PTHR43177">
    <property type="entry name" value="PROTEIN NRFC"/>
    <property type="match status" value="1"/>
</dbReference>
<keyword evidence="2" id="KW-0479">Metal-binding</keyword>
<evidence type="ECO:0000256" key="1">
    <source>
        <dbReference type="ARBA" id="ARBA00022485"/>
    </source>
</evidence>
<feature type="domain" description="4Fe-4S ferredoxin-type" evidence="5">
    <location>
        <begin position="50"/>
        <end position="81"/>
    </location>
</feature>
<evidence type="ECO:0000313" key="6">
    <source>
        <dbReference type="EMBL" id="CDX03885.1"/>
    </source>
</evidence>
<evidence type="ECO:0000256" key="3">
    <source>
        <dbReference type="ARBA" id="ARBA00023004"/>
    </source>
</evidence>
<feature type="domain" description="4Fe-4S ferredoxin-type" evidence="5">
    <location>
        <begin position="82"/>
        <end position="111"/>
    </location>
</feature>
<dbReference type="InterPro" id="IPR050954">
    <property type="entry name" value="ET_IronSulfur_Cluster-Binding"/>
</dbReference>
<keyword evidence="3" id="KW-0408">Iron</keyword>
<feature type="domain" description="4Fe-4S ferredoxin-type" evidence="5">
    <location>
        <begin position="5"/>
        <end position="35"/>
    </location>
</feature>
<dbReference type="GO" id="GO:0046872">
    <property type="term" value="F:metal ion binding"/>
    <property type="evidence" value="ECO:0007669"/>
    <property type="project" value="UniProtKB-KW"/>
</dbReference>
<dbReference type="PATRIC" id="fig|49338.4.peg.4297"/>
<evidence type="ECO:0000313" key="7">
    <source>
        <dbReference type="EMBL" id="KTE89636.1"/>
    </source>
</evidence>
<keyword evidence="1" id="KW-0004">4Fe-4S</keyword>
<dbReference type="PANTHER" id="PTHR43177:SF9">
    <property type="entry name" value="PROTEIN NRFC"/>
    <property type="match status" value="1"/>
</dbReference>
<evidence type="ECO:0000256" key="4">
    <source>
        <dbReference type="ARBA" id="ARBA00023014"/>
    </source>
</evidence>
<dbReference type="EMBL" id="LOCK01000072">
    <property type="protein sequence ID" value="KTE89636.1"/>
    <property type="molecule type" value="Genomic_DNA"/>
</dbReference>
<dbReference type="SUPFAM" id="SSF54862">
    <property type="entry name" value="4Fe-4S ferredoxins"/>
    <property type="match status" value="1"/>
</dbReference>
<dbReference type="Pfam" id="PF12800">
    <property type="entry name" value="Fer4_4"/>
    <property type="match status" value="1"/>
</dbReference>
<dbReference type="InterPro" id="IPR017896">
    <property type="entry name" value="4Fe4S_Fe-S-bd"/>
</dbReference>
<sequence length="178" mass="19878">MAGQKAFFYNQNYCVGCHSCETACMVKNQVDVGVSWRTLDSFEVEINGRMVERYLSHSCMHCAEPQCASVCPTKAYTKREDGLVIQDHDKCVGCGYCIYACPYQAPKMNPHTKKVEKCTGCYDLIDAGEQPMCVRGCPVQVLKIEDIDKLDAEGAVKEAIGFQAFATNPSMRFVKMKQ</sequence>
<dbReference type="PROSITE" id="PS00198">
    <property type="entry name" value="4FE4S_FER_1"/>
    <property type="match status" value="1"/>
</dbReference>
<dbReference type="Pfam" id="PF13247">
    <property type="entry name" value="Fer4_11"/>
    <property type="match status" value="1"/>
</dbReference>
<evidence type="ECO:0000313" key="8">
    <source>
        <dbReference type="Proteomes" id="UP000054623"/>
    </source>
</evidence>
<keyword evidence="4" id="KW-0411">Iron-sulfur</keyword>
<protein>
    <submittedName>
        <fullName evidence="6 7">Oxidoreductase</fullName>
    </submittedName>
</protein>
<dbReference type="Gene3D" id="3.30.70.20">
    <property type="match status" value="2"/>
</dbReference>
<proteinExistence type="predicted"/>
<dbReference type="AlphaFoldDB" id="A0A098B693"/>
<dbReference type="CDD" id="cd16371">
    <property type="entry name" value="DMSOR_beta_like"/>
    <property type="match status" value="1"/>
</dbReference>
<dbReference type="Proteomes" id="UP000054623">
    <property type="component" value="Unassembled WGS sequence"/>
</dbReference>
<dbReference type="PROSITE" id="PS51379">
    <property type="entry name" value="4FE4S_FER_2"/>
    <property type="match status" value="3"/>
</dbReference>